<dbReference type="PROSITE" id="PS51900">
    <property type="entry name" value="CB"/>
    <property type="match status" value="1"/>
</dbReference>
<evidence type="ECO:0000256" key="1">
    <source>
        <dbReference type="ARBA" id="ARBA00022908"/>
    </source>
</evidence>
<protein>
    <submittedName>
        <fullName evidence="5">Integrase</fullName>
    </submittedName>
</protein>
<dbReference type="InterPro" id="IPR004107">
    <property type="entry name" value="Integrase_SAM-like_N"/>
</dbReference>
<dbReference type="AlphaFoldDB" id="A0A317CP72"/>
<keyword evidence="6" id="KW-1185">Reference proteome</keyword>
<dbReference type="Gene3D" id="1.10.150.130">
    <property type="match status" value="1"/>
</dbReference>
<accession>A0A317CP72</accession>
<evidence type="ECO:0000259" key="4">
    <source>
        <dbReference type="PROSITE" id="PS51900"/>
    </source>
</evidence>
<evidence type="ECO:0000313" key="5">
    <source>
        <dbReference type="EMBL" id="PWQ98140.1"/>
    </source>
</evidence>
<dbReference type="InterPro" id="IPR010998">
    <property type="entry name" value="Integrase_recombinase_N"/>
</dbReference>
<dbReference type="InterPro" id="IPR044068">
    <property type="entry name" value="CB"/>
</dbReference>
<dbReference type="GO" id="GO:0003677">
    <property type="term" value="F:DNA binding"/>
    <property type="evidence" value="ECO:0007669"/>
    <property type="project" value="UniProtKB-UniRule"/>
</dbReference>
<name>A0A317CP72_9GAMM</name>
<keyword evidence="2 3" id="KW-0238">DNA-binding</keyword>
<dbReference type="EMBL" id="QGKL01000014">
    <property type="protein sequence ID" value="PWQ98140.1"/>
    <property type="molecule type" value="Genomic_DNA"/>
</dbReference>
<dbReference type="GO" id="GO:0015074">
    <property type="term" value="P:DNA integration"/>
    <property type="evidence" value="ECO:0007669"/>
    <property type="project" value="UniProtKB-KW"/>
</dbReference>
<keyword evidence="1" id="KW-0229">DNA integration</keyword>
<dbReference type="Pfam" id="PF13495">
    <property type="entry name" value="Phage_int_SAM_4"/>
    <property type="match status" value="1"/>
</dbReference>
<evidence type="ECO:0000256" key="2">
    <source>
        <dbReference type="ARBA" id="ARBA00023125"/>
    </source>
</evidence>
<gene>
    <name evidence="5" type="ORF">DKT75_05075</name>
</gene>
<proteinExistence type="predicted"/>
<sequence length="42" mass="4921">MKVSPLRQRMLDTLVLRGCSASTIKSYVYAVEQLCRYYHRSP</sequence>
<feature type="non-terminal residue" evidence="5">
    <location>
        <position position="42"/>
    </location>
</feature>
<comment type="caution">
    <text evidence="5">The sequence shown here is derived from an EMBL/GenBank/DDBJ whole genome shotgun (WGS) entry which is preliminary data.</text>
</comment>
<evidence type="ECO:0000256" key="3">
    <source>
        <dbReference type="PROSITE-ProRule" id="PRU01248"/>
    </source>
</evidence>
<reference evidence="5 6" key="1">
    <citation type="submission" date="2018-05" db="EMBL/GenBank/DDBJ databases">
        <title>Leucothrix arctica sp. nov., isolated from Arctic seawater.</title>
        <authorList>
            <person name="Choi A."/>
            <person name="Baek K."/>
        </authorList>
    </citation>
    <scope>NUCLEOTIDE SEQUENCE [LARGE SCALE GENOMIC DNA]</scope>
    <source>
        <strain evidence="5 6">IMCC9719</strain>
    </source>
</reference>
<evidence type="ECO:0000313" key="6">
    <source>
        <dbReference type="Proteomes" id="UP000245506"/>
    </source>
</evidence>
<dbReference type="Proteomes" id="UP000245506">
    <property type="component" value="Unassembled WGS sequence"/>
</dbReference>
<organism evidence="5 6">
    <name type="scientific">Leucothrix arctica</name>
    <dbReference type="NCBI Taxonomy" id="1481894"/>
    <lineage>
        <taxon>Bacteria</taxon>
        <taxon>Pseudomonadati</taxon>
        <taxon>Pseudomonadota</taxon>
        <taxon>Gammaproteobacteria</taxon>
        <taxon>Thiotrichales</taxon>
        <taxon>Thiotrichaceae</taxon>
        <taxon>Leucothrix</taxon>
    </lineage>
</organism>
<feature type="domain" description="Core-binding (CB)" evidence="4">
    <location>
        <begin position="1"/>
        <end position="42"/>
    </location>
</feature>